<sequence>MTMIPSSLFLAMALTAFGATAQAQPLPSAASPGPAAGMLSTCQAPPASLAAYRDMQEKGMKTRAEVRADTLIWKRAGMEELFRGRQRLDTFNPVYRQRYAEYLRMRNGQEYAAELCRQLAG</sequence>
<keyword evidence="3" id="KW-1185">Reference proteome</keyword>
<reference evidence="2 3" key="1">
    <citation type="submission" date="2020-04" db="EMBL/GenBank/DDBJ databases">
        <authorList>
            <person name="De Canck E."/>
        </authorList>
    </citation>
    <scope>NUCLEOTIDE SEQUENCE [LARGE SCALE GENOMIC DNA]</scope>
    <source>
        <strain evidence="2 3">LMG 3431</strain>
    </source>
</reference>
<evidence type="ECO:0008006" key="4">
    <source>
        <dbReference type="Google" id="ProtNLM"/>
    </source>
</evidence>
<dbReference type="EMBL" id="CADIJX010000001">
    <property type="protein sequence ID" value="CAB3627540.1"/>
    <property type="molecule type" value="Genomic_DNA"/>
</dbReference>
<dbReference type="Proteomes" id="UP000494108">
    <property type="component" value="Unassembled WGS sequence"/>
</dbReference>
<evidence type="ECO:0000313" key="3">
    <source>
        <dbReference type="Proteomes" id="UP000494108"/>
    </source>
</evidence>
<keyword evidence="1" id="KW-0732">Signal</keyword>
<feature type="chain" id="PRO_5028834487" description="DUF4148 domain-containing protein" evidence="1">
    <location>
        <begin position="24"/>
        <end position="121"/>
    </location>
</feature>
<name>A0A6S6YK39_9BURK</name>
<dbReference type="AlphaFoldDB" id="A0A6S6YK39"/>
<protein>
    <recommendedName>
        <fullName evidence="4">DUF4148 domain-containing protein</fullName>
    </recommendedName>
</protein>
<accession>A0A6S6YK39</accession>
<dbReference type="RefSeq" id="WP_217481426.1">
    <property type="nucleotide sequence ID" value="NZ_CADIJX010000001.1"/>
</dbReference>
<proteinExistence type="predicted"/>
<evidence type="ECO:0000256" key="1">
    <source>
        <dbReference type="SAM" id="SignalP"/>
    </source>
</evidence>
<organism evidence="2 3">
    <name type="scientific">Achromobacter pestifer</name>
    <dbReference type="NCBI Taxonomy" id="1353889"/>
    <lineage>
        <taxon>Bacteria</taxon>
        <taxon>Pseudomonadati</taxon>
        <taxon>Pseudomonadota</taxon>
        <taxon>Betaproteobacteria</taxon>
        <taxon>Burkholderiales</taxon>
        <taxon>Alcaligenaceae</taxon>
        <taxon>Achromobacter</taxon>
    </lineage>
</organism>
<gene>
    <name evidence="2" type="ORF">LMG3431_00561</name>
</gene>
<evidence type="ECO:0000313" key="2">
    <source>
        <dbReference type="EMBL" id="CAB3627540.1"/>
    </source>
</evidence>
<feature type="signal peptide" evidence="1">
    <location>
        <begin position="1"/>
        <end position="23"/>
    </location>
</feature>